<feature type="compositionally biased region" description="Basic residues" evidence="1">
    <location>
        <begin position="9"/>
        <end position="18"/>
    </location>
</feature>
<gene>
    <name evidence="3" type="primary">LOC104215482</name>
</gene>
<keyword evidence="2" id="KW-1185">Reference proteome</keyword>
<dbReference type="AlphaFoldDB" id="A0A1U7VNX3"/>
<protein>
    <submittedName>
        <fullName evidence="3">Uncharacterized protein LOC104215482</fullName>
    </submittedName>
</protein>
<evidence type="ECO:0000313" key="3">
    <source>
        <dbReference type="RefSeq" id="XP_009763595.1"/>
    </source>
</evidence>
<sequence length="85" mass="9583">MTDLNPKSKNPKSTRVHPNKPSPISRSKHVLVSRQISSSMDNRLMTVKGSLSSSKGLFKFMRDFAEAEDPLLVQLRYVSGFKFIS</sequence>
<reference evidence="2" key="1">
    <citation type="journal article" date="2013" name="Genome Biol.">
        <title>Reference genomes and transcriptomes of Nicotiana sylvestris and Nicotiana tomentosiformis.</title>
        <authorList>
            <person name="Sierro N."/>
            <person name="Battey J.N."/>
            <person name="Ouadi S."/>
            <person name="Bovet L."/>
            <person name="Goepfert S."/>
            <person name="Bakaher N."/>
            <person name="Peitsch M.C."/>
            <person name="Ivanov N.V."/>
        </authorList>
    </citation>
    <scope>NUCLEOTIDE SEQUENCE [LARGE SCALE GENOMIC DNA]</scope>
</reference>
<organism evidence="2 3">
    <name type="scientific">Nicotiana sylvestris</name>
    <name type="common">Wood tobacco</name>
    <name type="synonym">South American tobacco</name>
    <dbReference type="NCBI Taxonomy" id="4096"/>
    <lineage>
        <taxon>Eukaryota</taxon>
        <taxon>Viridiplantae</taxon>
        <taxon>Streptophyta</taxon>
        <taxon>Embryophyta</taxon>
        <taxon>Tracheophyta</taxon>
        <taxon>Spermatophyta</taxon>
        <taxon>Magnoliopsida</taxon>
        <taxon>eudicotyledons</taxon>
        <taxon>Gunneridae</taxon>
        <taxon>Pentapetalae</taxon>
        <taxon>asterids</taxon>
        <taxon>lamiids</taxon>
        <taxon>Solanales</taxon>
        <taxon>Solanaceae</taxon>
        <taxon>Nicotianoideae</taxon>
        <taxon>Nicotianeae</taxon>
        <taxon>Nicotiana</taxon>
    </lineage>
</organism>
<dbReference type="Proteomes" id="UP000189701">
    <property type="component" value="Unplaced"/>
</dbReference>
<evidence type="ECO:0000313" key="2">
    <source>
        <dbReference type="Proteomes" id="UP000189701"/>
    </source>
</evidence>
<name>A0A1U7VNX3_NICSY</name>
<evidence type="ECO:0000256" key="1">
    <source>
        <dbReference type="SAM" id="MobiDB-lite"/>
    </source>
</evidence>
<proteinExistence type="predicted"/>
<accession>A0A1U7VNX3</accession>
<reference evidence="3" key="2">
    <citation type="submission" date="2025-08" db="UniProtKB">
        <authorList>
            <consortium name="RefSeq"/>
        </authorList>
    </citation>
    <scope>IDENTIFICATION</scope>
    <source>
        <tissue evidence="3">Leaf</tissue>
    </source>
</reference>
<dbReference type="RefSeq" id="XP_009763595.1">
    <property type="nucleotide sequence ID" value="XM_009765293.1"/>
</dbReference>
<feature type="region of interest" description="Disordered" evidence="1">
    <location>
        <begin position="1"/>
        <end position="31"/>
    </location>
</feature>